<dbReference type="SUPFAM" id="SSF52058">
    <property type="entry name" value="L domain-like"/>
    <property type="match status" value="1"/>
</dbReference>
<name>A0AAW0T7A5_SCYPA</name>
<keyword evidence="2" id="KW-0732">Signal</keyword>
<dbReference type="InterPro" id="IPR050328">
    <property type="entry name" value="Dev_Immune_Receptor"/>
</dbReference>
<evidence type="ECO:0000313" key="5">
    <source>
        <dbReference type="Proteomes" id="UP001487740"/>
    </source>
</evidence>
<keyword evidence="1" id="KW-0433">Leucine-rich repeat</keyword>
<evidence type="ECO:0000256" key="3">
    <source>
        <dbReference type="ARBA" id="ARBA00022737"/>
    </source>
</evidence>
<dbReference type="PRINTS" id="PR00019">
    <property type="entry name" value="LEURICHRPT"/>
</dbReference>
<evidence type="ECO:0000256" key="1">
    <source>
        <dbReference type="ARBA" id="ARBA00022614"/>
    </source>
</evidence>
<dbReference type="SMART" id="SM00369">
    <property type="entry name" value="LRR_TYP"/>
    <property type="match status" value="4"/>
</dbReference>
<gene>
    <name evidence="4" type="ORF">O3P69_019080</name>
</gene>
<comment type="caution">
    <text evidence="4">The sequence shown here is derived from an EMBL/GenBank/DDBJ whole genome shotgun (WGS) entry which is preliminary data.</text>
</comment>
<sequence length="300" mass="34029">MTSVATVECPCSYREADPLFPGATGYRWDCEYVSHGLADVPSSCWAEHPHVSQIFLDYNDIVAVALDSFTELTDLCTLSLSHNKIAMIHETALEGLDSLVYLDLSGNRLKSLPSQVWQLTRLTHLYLGDNSFTDAETFNISNLVNLEVLDLHLNHLSKIDYNSLEPLTRLRSVHLYWNMLVDLPRMTENVLLEEVLVNGNALLEFPKYMFGNLTSPLTYHFVDNPAYDVWATMLLPLPDRSHIVMGFDVSVWAEDEQQAEELLQKDWLVQDGLSQAIDLASLVRICGSRNEQKQERLPPC</sequence>
<keyword evidence="3" id="KW-0677">Repeat</keyword>
<dbReference type="InterPro" id="IPR003591">
    <property type="entry name" value="Leu-rich_rpt_typical-subtyp"/>
</dbReference>
<dbReference type="InterPro" id="IPR001611">
    <property type="entry name" value="Leu-rich_rpt"/>
</dbReference>
<dbReference type="PANTHER" id="PTHR24373:SF370">
    <property type="entry name" value="FISH-LIPS, ISOFORM E"/>
    <property type="match status" value="1"/>
</dbReference>
<dbReference type="GO" id="GO:0031012">
    <property type="term" value="C:extracellular matrix"/>
    <property type="evidence" value="ECO:0007669"/>
    <property type="project" value="TreeGrafter"/>
</dbReference>
<dbReference type="InterPro" id="IPR032675">
    <property type="entry name" value="LRR_dom_sf"/>
</dbReference>
<organism evidence="4 5">
    <name type="scientific">Scylla paramamosain</name>
    <name type="common">Mud crab</name>
    <dbReference type="NCBI Taxonomy" id="85552"/>
    <lineage>
        <taxon>Eukaryota</taxon>
        <taxon>Metazoa</taxon>
        <taxon>Ecdysozoa</taxon>
        <taxon>Arthropoda</taxon>
        <taxon>Crustacea</taxon>
        <taxon>Multicrustacea</taxon>
        <taxon>Malacostraca</taxon>
        <taxon>Eumalacostraca</taxon>
        <taxon>Eucarida</taxon>
        <taxon>Decapoda</taxon>
        <taxon>Pleocyemata</taxon>
        <taxon>Brachyura</taxon>
        <taxon>Eubrachyura</taxon>
        <taxon>Portunoidea</taxon>
        <taxon>Portunidae</taxon>
        <taxon>Portuninae</taxon>
        <taxon>Scylla</taxon>
    </lineage>
</organism>
<dbReference type="SMART" id="SM00365">
    <property type="entry name" value="LRR_SD22"/>
    <property type="match status" value="3"/>
</dbReference>
<dbReference type="Pfam" id="PF13855">
    <property type="entry name" value="LRR_8"/>
    <property type="match status" value="2"/>
</dbReference>
<dbReference type="GO" id="GO:0005615">
    <property type="term" value="C:extracellular space"/>
    <property type="evidence" value="ECO:0007669"/>
    <property type="project" value="TreeGrafter"/>
</dbReference>
<dbReference type="Gene3D" id="3.80.10.10">
    <property type="entry name" value="Ribonuclease Inhibitor"/>
    <property type="match status" value="1"/>
</dbReference>
<dbReference type="AlphaFoldDB" id="A0AAW0T7A5"/>
<evidence type="ECO:0000256" key="2">
    <source>
        <dbReference type="ARBA" id="ARBA00022729"/>
    </source>
</evidence>
<accession>A0AAW0T7A5</accession>
<dbReference type="PROSITE" id="PS51450">
    <property type="entry name" value="LRR"/>
    <property type="match status" value="2"/>
</dbReference>
<reference evidence="4 5" key="1">
    <citation type="submission" date="2023-03" db="EMBL/GenBank/DDBJ databases">
        <title>High-quality genome of Scylla paramamosain provides insights in environmental adaptation.</title>
        <authorList>
            <person name="Zhang L."/>
        </authorList>
    </citation>
    <scope>NUCLEOTIDE SEQUENCE [LARGE SCALE GENOMIC DNA]</scope>
    <source>
        <strain evidence="4">LZ_2023a</strain>
        <tissue evidence="4">Muscle</tissue>
    </source>
</reference>
<protein>
    <submittedName>
        <fullName evidence="4">Uncharacterized protein</fullName>
    </submittedName>
</protein>
<keyword evidence="5" id="KW-1185">Reference proteome</keyword>
<dbReference type="PANTHER" id="PTHR24373">
    <property type="entry name" value="SLIT RELATED LEUCINE-RICH REPEAT NEURONAL PROTEIN"/>
    <property type="match status" value="1"/>
</dbReference>
<dbReference type="EMBL" id="JARAKH010000037">
    <property type="protein sequence ID" value="KAK8383440.1"/>
    <property type="molecule type" value="Genomic_DNA"/>
</dbReference>
<proteinExistence type="predicted"/>
<dbReference type="Proteomes" id="UP001487740">
    <property type="component" value="Unassembled WGS sequence"/>
</dbReference>
<evidence type="ECO:0000313" key="4">
    <source>
        <dbReference type="EMBL" id="KAK8383440.1"/>
    </source>
</evidence>